<dbReference type="PANTHER" id="PTHR46268:SF6">
    <property type="entry name" value="UNIVERSAL STRESS PROTEIN UP12"/>
    <property type="match status" value="1"/>
</dbReference>
<gene>
    <name evidence="3" type="ORF">SAMN05660991_04115</name>
</gene>
<dbReference type="STRING" id="673521.SAMN05660991_04115"/>
<evidence type="ECO:0000313" key="4">
    <source>
        <dbReference type="Proteomes" id="UP000198960"/>
    </source>
</evidence>
<evidence type="ECO:0000256" key="1">
    <source>
        <dbReference type="ARBA" id="ARBA00008791"/>
    </source>
</evidence>
<evidence type="ECO:0000259" key="2">
    <source>
        <dbReference type="Pfam" id="PF00582"/>
    </source>
</evidence>
<dbReference type="CDD" id="cd00293">
    <property type="entry name" value="USP-like"/>
    <property type="match status" value="1"/>
</dbReference>
<proteinExistence type="inferred from homology"/>
<name>A0A1H8W846_9ACTN</name>
<dbReference type="PANTHER" id="PTHR46268">
    <property type="entry name" value="STRESS RESPONSE PROTEIN NHAX"/>
    <property type="match status" value="1"/>
</dbReference>
<keyword evidence="4" id="KW-1185">Reference proteome</keyword>
<comment type="similarity">
    <text evidence="1">Belongs to the universal stress protein A family.</text>
</comment>
<organism evidence="3 4">
    <name type="scientific">Trujillonella endophytica</name>
    <dbReference type="NCBI Taxonomy" id="673521"/>
    <lineage>
        <taxon>Bacteria</taxon>
        <taxon>Bacillati</taxon>
        <taxon>Actinomycetota</taxon>
        <taxon>Actinomycetes</taxon>
        <taxon>Geodermatophilales</taxon>
        <taxon>Geodermatophilaceae</taxon>
        <taxon>Trujillonella</taxon>
    </lineage>
</organism>
<accession>A0A1H8W846</accession>
<dbReference type="EMBL" id="FOEE01000017">
    <property type="protein sequence ID" value="SEP23308.1"/>
    <property type="molecule type" value="Genomic_DNA"/>
</dbReference>
<dbReference type="InterPro" id="IPR006016">
    <property type="entry name" value="UspA"/>
</dbReference>
<dbReference type="AlphaFoldDB" id="A0A1H8W846"/>
<dbReference type="Gene3D" id="3.40.50.620">
    <property type="entry name" value="HUPs"/>
    <property type="match status" value="1"/>
</dbReference>
<dbReference type="RefSeq" id="WP_211435748.1">
    <property type="nucleotide sequence ID" value="NZ_FOEE01000017.1"/>
</dbReference>
<reference evidence="4" key="1">
    <citation type="submission" date="2016-10" db="EMBL/GenBank/DDBJ databases">
        <authorList>
            <person name="Varghese N."/>
            <person name="Submissions S."/>
        </authorList>
    </citation>
    <scope>NUCLEOTIDE SEQUENCE [LARGE SCALE GENOMIC DNA]</scope>
    <source>
        <strain evidence="4">DSM 45413</strain>
    </source>
</reference>
<dbReference type="SUPFAM" id="SSF52402">
    <property type="entry name" value="Adenine nucleotide alpha hydrolases-like"/>
    <property type="match status" value="1"/>
</dbReference>
<protein>
    <submittedName>
        <fullName evidence="3">Nucleotide-binding universal stress protein, UspA family</fullName>
    </submittedName>
</protein>
<feature type="domain" description="UspA" evidence="2">
    <location>
        <begin position="14"/>
        <end position="153"/>
    </location>
</feature>
<sequence>MAPEHASGDRRGSTVVAGVDGSPTSLRAAAYAVGVARRLHAGLVLVYVREPVPTTAAIGAGLDPQALVSAREVQDAVQAELGQAVEQLAEPGAPPAEFVVRVGNPYRELTAAARERRADVVVVGASTHPGHRVAGSLALRLVRAGEWPVTVVP</sequence>
<dbReference type="Pfam" id="PF00582">
    <property type="entry name" value="Usp"/>
    <property type="match status" value="1"/>
</dbReference>
<evidence type="ECO:0000313" key="3">
    <source>
        <dbReference type="EMBL" id="SEP23308.1"/>
    </source>
</evidence>
<dbReference type="Proteomes" id="UP000198960">
    <property type="component" value="Unassembled WGS sequence"/>
</dbReference>
<dbReference type="InterPro" id="IPR014729">
    <property type="entry name" value="Rossmann-like_a/b/a_fold"/>
</dbReference>